<dbReference type="SMART" id="SM00184">
    <property type="entry name" value="RING"/>
    <property type="match status" value="1"/>
</dbReference>
<sequence length="273" mass="31067">MFNQFNRFIRRLSSASETVELNNTDNTQVYSSNVPETPNTPLVVTLANGTPSSFFDKVPMSKDINISMQHSYCQPIILDFCLIRGSLQFHAKENPTFEFKIKSSSYCSVKATIIHNDSKIDSDQIECAANIRPHDVKLLFNKMELPTNFSALINLENESSCKAVCYELQIDLHEQDKYISQIKNTEIYDYGKKYLLLEIYGCPNYDNDMNTTTNTSTDSLGTTRECIICMSEEKSVIVLPCRHLCLCGDCAEQLRSQSHKCPICRSGNIVWYL</sequence>
<keyword evidence="1" id="KW-0863">Zinc-finger</keyword>
<evidence type="ECO:0000256" key="1">
    <source>
        <dbReference type="PROSITE-ProRule" id="PRU00175"/>
    </source>
</evidence>
<dbReference type="InterPro" id="IPR013083">
    <property type="entry name" value="Znf_RING/FYVE/PHD"/>
</dbReference>
<evidence type="ECO:0000259" key="2">
    <source>
        <dbReference type="PROSITE" id="PS50089"/>
    </source>
</evidence>
<dbReference type="Gene3D" id="3.30.40.10">
    <property type="entry name" value="Zinc/RING finger domain, C3HC4 (zinc finger)"/>
    <property type="match status" value="1"/>
</dbReference>
<proteinExistence type="predicted"/>
<protein>
    <recommendedName>
        <fullName evidence="2">RING-type domain-containing protein</fullName>
    </recommendedName>
</protein>
<evidence type="ECO:0000313" key="4">
    <source>
        <dbReference type="Proteomes" id="UP000281549"/>
    </source>
</evidence>
<dbReference type="Pfam" id="PF13920">
    <property type="entry name" value="zf-C3HC4_3"/>
    <property type="match status" value="1"/>
</dbReference>
<gene>
    <name evidence="3" type="ORF">ROZALSC1DRAFT_22837</name>
</gene>
<keyword evidence="1" id="KW-0479">Metal-binding</keyword>
<dbReference type="SUPFAM" id="SSF57850">
    <property type="entry name" value="RING/U-box"/>
    <property type="match status" value="1"/>
</dbReference>
<organism evidence="3 4">
    <name type="scientific">Rozella allomycis (strain CSF55)</name>
    <dbReference type="NCBI Taxonomy" id="988480"/>
    <lineage>
        <taxon>Eukaryota</taxon>
        <taxon>Fungi</taxon>
        <taxon>Fungi incertae sedis</taxon>
        <taxon>Cryptomycota</taxon>
        <taxon>Cryptomycota incertae sedis</taxon>
        <taxon>Rozella</taxon>
    </lineage>
</organism>
<reference evidence="4" key="1">
    <citation type="journal article" date="2018" name="Nat. Microbiol.">
        <title>Leveraging single-cell genomics to expand the fungal tree of life.</title>
        <authorList>
            <person name="Ahrendt S.R."/>
            <person name="Quandt C.A."/>
            <person name="Ciobanu D."/>
            <person name="Clum A."/>
            <person name="Salamov A."/>
            <person name="Andreopoulos B."/>
            <person name="Cheng J.F."/>
            <person name="Woyke T."/>
            <person name="Pelin A."/>
            <person name="Henrissat B."/>
            <person name="Reynolds N.K."/>
            <person name="Benny G.L."/>
            <person name="Smith M.E."/>
            <person name="James T.Y."/>
            <person name="Grigoriev I.V."/>
        </authorList>
    </citation>
    <scope>NUCLEOTIDE SEQUENCE [LARGE SCALE GENOMIC DNA]</scope>
    <source>
        <strain evidence="4">CSF55</strain>
    </source>
</reference>
<dbReference type="PROSITE" id="PS50089">
    <property type="entry name" value="ZF_RING_2"/>
    <property type="match status" value="1"/>
</dbReference>
<dbReference type="EMBL" id="ML005354">
    <property type="protein sequence ID" value="RKP18840.1"/>
    <property type="molecule type" value="Genomic_DNA"/>
</dbReference>
<dbReference type="GO" id="GO:0008270">
    <property type="term" value="F:zinc ion binding"/>
    <property type="evidence" value="ECO:0007669"/>
    <property type="project" value="UniProtKB-KW"/>
</dbReference>
<accession>A0A4P9YK58</accession>
<dbReference type="GO" id="GO:0005737">
    <property type="term" value="C:cytoplasm"/>
    <property type="evidence" value="ECO:0007669"/>
    <property type="project" value="TreeGrafter"/>
</dbReference>
<evidence type="ECO:0000313" key="3">
    <source>
        <dbReference type="EMBL" id="RKP18840.1"/>
    </source>
</evidence>
<dbReference type="GO" id="GO:0061630">
    <property type="term" value="F:ubiquitin protein ligase activity"/>
    <property type="evidence" value="ECO:0007669"/>
    <property type="project" value="UniProtKB-EC"/>
</dbReference>
<dbReference type="InterPro" id="IPR045194">
    <property type="entry name" value="MGRN1/RNF157-like"/>
</dbReference>
<dbReference type="GO" id="GO:0016567">
    <property type="term" value="P:protein ubiquitination"/>
    <property type="evidence" value="ECO:0007669"/>
    <property type="project" value="TreeGrafter"/>
</dbReference>
<dbReference type="Proteomes" id="UP000281549">
    <property type="component" value="Unassembled WGS sequence"/>
</dbReference>
<dbReference type="InterPro" id="IPR001841">
    <property type="entry name" value="Znf_RING"/>
</dbReference>
<dbReference type="AlphaFoldDB" id="A0A4P9YK58"/>
<name>A0A4P9YK58_ROZAC</name>
<dbReference type="PANTHER" id="PTHR22996">
    <property type="entry name" value="MAHOGUNIN"/>
    <property type="match status" value="1"/>
</dbReference>
<feature type="domain" description="RING-type" evidence="2">
    <location>
        <begin position="226"/>
        <end position="265"/>
    </location>
</feature>
<keyword evidence="1" id="KW-0862">Zinc</keyword>
<dbReference type="PANTHER" id="PTHR22996:SF0">
    <property type="entry name" value="RE60872P-RELATED"/>
    <property type="match status" value="1"/>
</dbReference>